<dbReference type="Gene3D" id="3.40.50.1820">
    <property type="entry name" value="alpha/beta hydrolase"/>
    <property type="match status" value="1"/>
</dbReference>
<dbReference type="Proteomes" id="UP000565441">
    <property type="component" value="Unassembled WGS sequence"/>
</dbReference>
<dbReference type="InterPro" id="IPR029058">
    <property type="entry name" value="AB_hydrolase_fold"/>
</dbReference>
<feature type="signal peptide" evidence="1">
    <location>
        <begin position="1"/>
        <end position="19"/>
    </location>
</feature>
<gene>
    <name evidence="3" type="ORF">D9615_003477</name>
</gene>
<dbReference type="AlphaFoldDB" id="A0A8H5M7Z5"/>
<feature type="domain" description="Carboxylesterase type B" evidence="2">
    <location>
        <begin position="30"/>
        <end position="542"/>
    </location>
</feature>
<evidence type="ECO:0000259" key="2">
    <source>
        <dbReference type="Pfam" id="PF00135"/>
    </source>
</evidence>
<keyword evidence="1" id="KW-0732">Signal</keyword>
<evidence type="ECO:0000313" key="4">
    <source>
        <dbReference type="Proteomes" id="UP000565441"/>
    </source>
</evidence>
<comment type="caution">
    <text evidence="3">The sequence shown here is derived from an EMBL/GenBank/DDBJ whole genome shotgun (WGS) entry which is preliminary data.</text>
</comment>
<accession>A0A8H5M7Z5</accession>
<dbReference type="SUPFAM" id="SSF53474">
    <property type="entry name" value="alpha/beta-Hydrolases"/>
    <property type="match status" value="1"/>
</dbReference>
<dbReference type="OrthoDB" id="408631at2759"/>
<dbReference type="InterPro" id="IPR050309">
    <property type="entry name" value="Type-B_Carboxylest/Lipase"/>
</dbReference>
<organism evidence="3 4">
    <name type="scientific">Tricholomella constricta</name>
    <dbReference type="NCBI Taxonomy" id="117010"/>
    <lineage>
        <taxon>Eukaryota</taxon>
        <taxon>Fungi</taxon>
        <taxon>Dikarya</taxon>
        <taxon>Basidiomycota</taxon>
        <taxon>Agaricomycotina</taxon>
        <taxon>Agaricomycetes</taxon>
        <taxon>Agaricomycetidae</taxon>
        <taxon>Agaricales</taxon>
        <taxon>Tricholomatineae</taxon>
        <taxon>Lyophyllaceae</taxon>
        <taxon>Tricholomella</taxon>
    </lineage>
</organism>
<dbReference type="InterPro" id="IPR019819">
    <property type="entry name" value="Carboxylesterase_B_CS"/>
</dbReference>
<dbReference type="PANTHER" id="PTHR11559">
    <property type="entry name" value="CARBOXYLESTERASE"/>
    <property type="match status" value="1"/>
</dbReference>
<name>A0A8H5M7Z5_9AGAR</name>
<proteinExistence type="predicted"/>
<evidence type="ECO:0000256" key="1">
    <source>
        <dbReference type="SAM" id="SignalP"/>
    </source>
</evidence>
<dbReference type="Pfam" id="PF00135">
    <property type="entry name" value="COesterase"/>
    <property type="match status" value="1"/>
</dbReference>
<dbReference type="EMBL" id="JAACJP010000005">
    <property type="protein sequence ID" value="KAF5384233.1"/>
    <property type="molecule type" value="Genomic_DNA"/>
</dbReference>
<reference evidence="3 4" key="1">
    <citation type="journal article" date="2020" name="ISME J.">
        <title>Uncovering the hidden diversity of litter-decomposition mechanisms in mushroom-forming fungi.</title>
        <authorList>
            <person name="Floudas D."/>
            <person name="Bentzer J."/>
            <person name="Ahren D."/>
            <person name="Johansson T."/>
            <person name="Persson P."/>
            <person name="Tunlid A."/>
        </authorList>
    </citation>
    <scope>NUCLEOTIDE SEQUENCE [LARGE SCALE GENOMIC DNA]</scope>
    <source>
        <strain evidence="3 4">CBS 661.87</strain>
    </source>
</reference>
<dbReference type="PROSITE" id="PS00941">
    <property type="entry name" value="CARBOXYLESTERASE_B_2"/>
    <property type="match status" value="1"/>
</dbReference>
<keyword evidence="4" id="KW-1185">Reference proteome</keyword>
<feature type="chain" id="PRO_5034167233" description="Carboxylesterase type B domain-containing protein" evidence="1">
    <location>
        <begin position="20"/>
        <end position="561"/>
    </location>
</feature>
<sequence length="561" mass="60261">MLPSSTLLVALAYSASVAAVAPRVQLGRTTLVGRDVTGLKQDFFGGIPFAEPPLGRLRLKPPVLKTRLVGPTFDASNFGPGCLQANVPEALISEDCLTINVFRPSGTKADAALPVLFWTYGGGFDGGASSIYNGSAIVAQSVARGTPLIYVNFNYRLGPLGFPQGQEADDRKALNLALKDQLAALEWVQENIGLFGGNKRKVTAFGESAGAIMTSILFLNSPLPRLARAAILESGSPGTSLSFKASRREVSWQNFVSGVPSCASEANSGRTFDCIKTANSSDILKGVLNSLAKAPELFAFDPTLDGPDGLFPDIPSRLYARRHFARIPFIAGTNLDEGAGYSNCTVFTPRTISSESQIRDAIIANFSPPIVSPQTLSNTADKLIQLYPDVPALGSPFGTGNETFGLSSVYKQTAALLGDVSFQSQRRIWSQTTSRAGVKTFGYLFTEPQPATAPFGLGVSHGSEVRFVYGAPTTPTPSATRLSALMIEYWVSFATSLDPNDGRGLERPHWDQYTPGHEVLMQLNGANLTLIPDNYRKKQIDFINSRPVVFHHRRSDSEDGV</sequence>
<evidence type="ECO:0000313" key="3">
    <source>
        <dbReference type="EMBL" id="KAF5384233.1"/>
    </source>
</evidence>
<protein>
    <recommendedName>
        <fullName evidence="2">Carboxylesterase type B domain-containing protein</fullName>
    </recommendedName>
</protein>
<dbReference type="InterPro" id="IPR002018">
    <property type="entry name" value="CarbesteraseB"/>
</dbReference>